<comment type="similarity">
    <text evidence="1">Belongs to the low molecular weight phosphotyrosine protein phosphatase family.</text>
</comment>
<dbReference type="SUPFAM" id="SSF52788">
    <property type="entry name" value="Phosphotyrosine protein phosphatases I"/>
    <property type="match status" value="1"/>
</dbReference>
<dbReference type="InterPro" id="IPR036196">
    <property type="entry name" value="Ptyr_pPase_sf"/>
</dbReference>
<dbReference type="PRINTS" id="PR00719">
    <property type="entry name" value="LMWPTPASE"/>
</dbReference>
<sequence length="157" mass="17682">MVNVLFVCMGNICRSPTAEGYFKHIIETAGLNQQIKTDSAGTHAYHIGSPPDPRAQAAALKRNIDISSLRGRKVEKHDFEHFDYVIAMDQSNYSDLEIVANEHTDNLFMFLQFADHFSESEVPDPYYGGDQGFEHVLDLIEDASIGLLNNIKEKYSI</sequence>
<dbReference type="Pfam" id="PF01451">
    <property type="entry name" value="LMWPc"/>
    <property type="match status" value="1"/>
</dbReference>
<dbReference type="PANTHER" id="PTHR47439:SF1">
    <property type="entry name" value="ACID PHOSPHATASE"/>
    <property type="match status" value="1"/>
</dbReference>
<proteinExistence type="inferred from homology"/>
<dbReference type="InterPro" id="IPR017867">
    <property type="entry name" value="Tyr_phospatase_low_mol_wt"/>
</dbReference>
<dbReference type="PANTHER" id="PTHR47439">
    <property type="entry name" value="LOW MOLECULAR WEIGHT PHOSPHOTYROSINE PROTEIN PHOSPHATASE-RELATED"/>
    <property type="match status" value="1"/>
</dbReference>
<dbReference type="AlphaFoldDB" id="A0A3B0WTJ2"/>
<dbReference type="EMBL" id="UOFF01000127">
    <property type="protein sequence ID" value="VAW55840.1"/>
    <property type="molecule type" value="Genomic_DNA"/>
</dbReference>
<accession>A0A3B0WTJ2</accession>
<dbReference type="EC" id="3.1.3.48" evidence="5"/>
<gene>
    <name evidence="5" type="ORF">MNBD_GAMMA07-1904</name>
</gene>
<organism evidence="5">
    <name type="scientific">hydrothermal vent metagenome</name>
    <dbReference type="NCBI Taxonomy" id="652676"/>
    <lineage>
        <taxon>unclassified sequences</taxon>
        <taxon>metagenomes</taxon>
        <taxon>ecological metagenomes</taxon>
    </lineage>
</organism>
<dbReference type="InterPro" id="IPR052995">
    <property type="entry name" value="LMW-PTP"/>
</dbReference>
<dbReference type="GO" id="GO:0004725">
    <property type="term" value="F:protein tyrosine phosphatase activity"/>
    <property type="evidence" value="ECO:0007669"/>
    <property type="project" value="UniProtKB-EC"/>
</dbReference>
<dbReference type="Gene3D" id="3.40.50.2300">
    <property type="match status" value="1"/>
</dbReference>
<reference evidence="5" key="1">
    <citation type="submission" date="2018-06" db="EMBL/GenBank/DDBJ databases">
        <authorList>
            <person name="Zhirakovskaya E."/>
        </authorList>
    </citation>
    <scope>NUCLEOTIDE SEQUENCE</scope>
</reference>
<dbReference type="SMART" id="SM00226">
    <property type="entry name" value="LMWPc"/>
    <property type="match status" value="1"/>
</dbReference>
<name>A0A3B0WTJ2_9ZZZZ</name>
<evidence type="ECO:0000256" key="2">
    <source>
        <dbReference type="ARBA" id="ARBA00022801"/>
    </source>
</evidence>
<keyword evidence="3" id="KW-0904">Protein phosphatase</keyword>
<protein>
    <submittedName>
        <fullName evidence="5">Low molecular weight protein tyrosine phosphatase</fullName>
        <ecNumber evidence="5">3.1.3.48</ecNumber>
    </submittedName>
</protein>
<keyword evidence="2 5" id="KW-0378">Hydrolase</keyword>
<evidence type="ECO:0000256" key="1">
    <source>
        <dbReference type="ARBA" id="ARBA00011063"/>
    </source>
</evidence>
<evidence type="ECO:0000256" key="3">
    <source>
        <dbReference type="ARBA" id="ARBA00022912"/>
    </source>
</evidence>
<evidence type="ECO:0000259" key="4">
    <source>
        <dbReference type="SMART" id="SM00226"/>
    </source>
</evidence>
<evidence type="ECO:0000313" key="5">
    <source>
        <dbReference type="EMBL" id="VAW55840.1"/>
    </source>
</evidence>
<dbReference type="FunFam" id="3.40.50.2300:FF:000113">
    <property type="entry name" value="Low molecular weight protein-tyrosine-phosphatase"/>
    <property type="match status" value="1"/>
</dbReference>
<dbReference type="InterPro" id="IPR023485">
    <property type="entry name" value="Ptyr_pPase"/>
</dbReference>
<dbReference type="CDD" id="cd16343">
    <property type="entry name" value="LMWPTP"/>
    <property type="match status" value="1"/>
</dbReference>
<feature type="domain" description="Phosphotyrosine protein phosphatase I" evidence="4">
    <location>
        <begin position="2"/>
        <end position="150"/>
    </location>
</feature>